<evidence type="ECO:0000256" key="4">
    <source>
        <dbReference type="ARBA" id="ARBA00022553"/>
    </source>
</evidence>
<accession>A0A369QD89</accession>
<dbReference type="GO" id="GO:0140662">
    <property type="term" value="F:ATP-dependent protein folding chaperone"/>
    <property type="evidence" value="ECO:0007669"/>
    <property type="project" value="InterPro"/>
</dbReference>
<evidence type="ECO:0000256" key="3">
    <source>
        <dbReference type="ARBA" id="ARBA00014415"/>
    </source>
</evidence>
<dbReference type="NCBIfam" id="TIGR02350">
    <property type="entry name" value="prok_dnaK"/>
    <property type="match status" value="1"/>
</dbReference>
<dbReference type="Gene3D" id="1.20.1270.10">
    <property type="match status" value="1"/>
</dbReference>
<comment type="similarity">
    <text evidence="2 9 10">Belongs to the heat shock protein 70 family.</text>
</comment>
<dbReference type="FunFam" id="2.60.34.10:FF:000014">
    <property type="entry name" value="Chaperone protein DnaK HSP70"/>
    <property type="match status" value="1"/>
</dbReference>
<dbReference type="FunFam" id="3.30.420.40:FF:000004">
    <property type="entry name" value="Molecular chaperone DnaK"/>
    <property type="match status" value="1"/>
</dbReference>
<dbReference type="GO" id="GO:0051082">
    <property type="term" value="F:unfolded protein binding"/>
    <property type="evidence" value="ECO:0007669"/>
    <property type="project" value="InterPro"/>
</dbReference>
<keyword evidence="6 9" id="KW-0067">ATP-binding</keyword>
<dbReference type="InterPro" id="IPR029047">
    <property type="entry name" value="HSP70_peptide-bd_sf"/>
</dbReference>
<evidence type="ECO:0000256" key="5">
    <source>
        <dbReference type="ARBA" id="ARBA00022741"/>
    </source>
</evidence>
<evidence type="ECO:0000313" key="12">
    <source>
        <dbReference type="EMBL" id="RDC62883.1"/>
    </source>
</evidence>
<dbReference type="PANTHER" id="PTHR19375">
    <property type="entry name" value="HEAT SHOCK PROTEIN 70KDA"/>
    <property type="match status" value="1"/>
</dbReference>
<comment type="function">
    <text evidence="1 9">Acts as a chaperone.</text>
</comment>
<dbReference type="Gene3D" id="2.60.34.10">
    <property type="entry name" value="Substrate Binding Domain Of DNAk, Chain A, domain 1"/>
    <property type="match status" value="1"/>
</dbReference>
<feature type="region of interest" description="Disordered" evidence="11">
    <location>
        <begin position="610"/>
        <end position="652"/>
    </location>
</feature>
<dbReference type="EMBL" id="QASA01000001">
    <property type="protein sequence ID" value="RDC62883.1"/>
    <property type="molecule type" value="Genomic_DNA"/>
</dbReference>
<dbReference type="InterPro" id="IPR018181">
    <property type="entry name" value="Heat_shock_70_CS"/>
</dbReference>
<dbReference type="Pfam" id="PF00012">
    <property type="entry name" value="HSP70"/>
    <property type="match status" value="1"/>
</dbReference>
<dbReference type="CDD" id="cd10234">
    <property type="entry name" value="ASKHA_NBD_HSP70_DnaK-like"/>
    <property type="match status" value="1"/>
</dbReference>
<dbReference type="PROSITE" id="PS00329">
    <property type="entry name" value="HSP70_2"/>
    <property type="match status" value="1"/>
</dbReference>
<dbReference type="InterPro" id="IPR043129">
    <property type="entry name" value="ATPase_NBD"/>
</dbReference>
<dbReference type="PROSITE" id="PS00297">
    <property type="entry name" value="HSP70_1"/>
    <property type="match status" value="1"/>
</dbReference>
<dbReference type="SUPFAM" id="SSF53067">
    <property type="entry name" value="Actin-like ATPase domain"/>
    <property type="match status" value="2"/>
</dbReference>
<dbReference type="InterPro" id="IPR012725">
    <property type="entry name" value="Chaperone_DnaK"/>
</dbReference>
<evidence type="ECO:0000256" key="8">
    <source>
        <dbReference type="ARBA" id="ARBA00023186"/>
    </source>
</evidence>
<evidence type="ECO:0000256" key="2">
    <source>
        <dbReference type="ARBA" id="ARBA00007381"/>
    </source>
</evidence>
<dbReference type="Gene3D" id="3.90.640.10">
    <property type="entry name" value="Actin, Chain A, domain 4"/>
    <property type="match status" value="1"/>
</dbReference>
<comment type="induction">
    <text evidence="9">By stress conditions e.g. heat shock.</text>
</comment>
<name>A0A369QD89_9BACT</name>
<evidence type="ECO:0000256" key="7">
    <source>
        <dbReference type="ARBA" id="ARBA00023016"/>
    </source>
</evidence>
<gene>
    <name evidence="9" type="primary">dnaK</name>
    <name evidence="12" type="ORF">AHMF7616_01482</name>
</gene>
<feature type="compositionally biased region" description="Gly residues" evidence="11">
    <location>
        <begin position="610"/>
        <end position="627"/>
    </location>
</feature>
<evidence type="ECO:0000256" key="1">
    <source>
        <dbReference type="ARBA" id="ARBA00002290"/>
    </source>
</evidence>
<evidence type="ECO:0000256" key="6">
    <source>
        <dbReference type="ARBA" id="ARBA00022840"/>
    </source>
</evidence>
<protein>
    <recommendedName>
        <fullName evidence="3 9">Chaperone protein DnaK</fullName>
    </recommendedName>
    <alternativeName>
        <fullName evidence="9">HSP70</fullName>
    </alternativeName>
    <alternativeName>
        <fullName evidence="9">Heat shock 70 kDa protein</fullName>
    </alternativeName>
    <alternativeName>
        <fullName evidence="9">Heat shock protein 70</fullName>
    </alternativeName>
</protein>
<dbReference type="Proteomes" id="UP000253919">
    <property type="component" value="Unassembled WGS sequence"/>
</dbReference>
<feature type="modified residue" description="Phosphothreonine; by autocatalysis" evidence="9">
    <location>
        <position position="199"/>
    </location>
</feature>
<dbReference type="GO" id="GO:0005737">
    <property type="term" value="C:cytoplasm"/>
    <property type="evidence" value="ECO:0007669"/>
    <property type="project" value="UniProtKB-ARBA"/>
</dbReference>
<dbReference type="InterPro" id="IPR013126">
    <property type="entry name" value="Hsp_70_fam"/>
</dbReference>
<keyword evidence="8 9" id="KW-0143">Chaperone</keyword>
<reference evidence="12 13" key="1">
    <citation type="submission" date="2018-04" db="EMBL/GenBank/DDBJ databases">
        <title>Adhaeribacter sp. HMF7616 genome sequencing and assembly.</title>
        <authorList>
            <person name="Kang H."/>
            <person name="Kang J."/>
            <person name="Cha I."/>
            <person name="Kim H."/>
            <person name="Joh K."/>
        </authorList>
    </citation>
    <scope>NUCLEOTIDE SEQUENCE [LARGE SCALE GENOMIC DNA]</scope>
    <source>
        <strain evidence="12 13">HMF7616</strain>
    </source>
</reference>
<sequence length="652" mass="69752">MGKIIGIDLGTTNSCVAVMEGNEPVVIPNSEGRRTTPSIVAFLDNGNGERKVGDPAKRQAITNPKNTIASIKRFMGRGYSEVTSELKNVSYEVVQGSNNTVRVKIGDRQYTPQEISAMVLQKMKQTAEDYLGTSVSEAVITVPAYFNDAQRQATKEAGAIAGLDVKRIINEPTAAALAYGLDKKHKDQKIAVYDLGGGTFDISILELGDGVFEVLSTNGDTHLGGDDFDQVIINWLADEFKSEENMDLRTDPMALQRLKEAAEKAKVELSSSQETEINLPYITATQTGPKHLVRKLSRAKFEALADSLVRRSMDPVRQALKDAGVSTTDIDEVILVGGSTRIPRIQEEVEKHFGKKPSKGVNPDEVVAIGAAIQGGVLTGEVKDVLLLDVTPLSLGIETMGGVMTKLIESNTTIPTKKSETFSTASDNQPSVEIHVLQGERPMARDNRTIGRFHLADIPPAPRGVPQIEVTFDIDANGILHVSARDKGTGKEQKIRIEASSGLSEAEIERMRQEAAANAESDRLAKEQVEKLNTADSMIFQTEKQLKEYGDKLSTGNKSAIEGALVELRTAHGSKDIAGIDTAINNLNNAWQAASQEMYAATGGANPGAGADGGAGFNGQGAGGPQGGPSQNGNGTADHVTDVDYEEVDGNK</sequence>
<dbReference type="Gene3D" id="3.30.420.40">
    <property type="match status" value="2"/>
</dbReference>
<dbReference type="RefSeq" id="WP_115372272.1">
    <property type="nucleotide sequence ID" value="NZ_QASA01000001.1"/>
</dbReference>
<dbReference type="PROSITE" id="PS01036">
    <property type="entry name" value="HSP70_3"/>
    <property type="match status" value="1"/>
</dbReference>
<keyword evidence="5 9" id="KW-0547">Nucleotide-binding</keyword>
<dbReference type="SUPFAM" id="SSF100934">
    <property type="entry name" value="Heat shock protein 70kD (HSP70), C-terminal subdomain"/>
    <property type="match status" value="1"/>
</dbReference>
<evidence type="ECO:0000256" key="10">
    <source>
        <dbReference type="RuleBase" id="RU003322"/>
    </source>
</evidence>
<dbReference type="OrthoDB" id="9766019at2"/>
<dbReference type="FunFam" id="3.90.640.10:FF:000003">
    <property type="entry name" value="Molecular chaperone DnaK"/>
    <property type="match status" value="1"/>
</dbReference>
<dbReference type="PRINTS" id="PR00301">
    <property type="entry name" value="HEATSHOCK70"/>
</dbReference>
<keyword evidence="4 9" id="KW-0597">Phosphoprotein</keyword>
<comment type="caution">
    <text evidence="12">The sequence shown here is derived from an EMBL/GenBank/DDBJ whole genome shotgun (WGS) entry which is preliminary data.</text>
</comment>
<dbReference type="NCBIfam" id="NF003520">
    <property type="entry name" value="PRK05183.1"/>
    <property type="match status" value="1"/>
</dbReference>
<dbReference type="AlphaFoldDB" id="A0A369QD89"/>
<dbReference type="FunFam" id="1.20.1270.10:FF:000001">
    <property type="entry name" value="Molecular chaperone DnaK"/>
    <property type="match status" value="1"/>
</dbReference>
<dbReference type="FunFam" id="3.30.420.40:FF:000020">
    <property type="entry name" value="Chaperone protein HscA homolog"/>
    <property type="match status" value="1"/>
</dbReference>
<feature type="compositionally biased region" description="Acidic residues" evidence="11">
    <location>
        <begin position="643"/>
        <end position="652"/>
    </location>
</feature>
<dbReference type="InterPro" id="IPR029048">
    <property type="entry name" value="HSP70_C_sf"/>
</dbReference>
<evidence type="ECO:0000256" key="9">
    <source>
        <dbReference type="HAMAP-Rule" id="MF_00332"/>
    </source>
</evidence>
<organism evidence="12 13">
    <name type="scientific">Adhaeribacter pallidiroseus</name>
    <dbReference type="NCBI Taxonomy" id="2072847"/>
    <lineage>
        <taxon>Bacteria</taxon>
        <taxon>Pseudomonadati</taxon>
        <taxon>Bacteroidota</taxon>
        <taxon>Cytophagia</taxon>
        <taxon>Cytophagales</taxon>
        <taxon>Hymenobacteraceae</taxon>
        <taxon>Adhaeribacter</taxon>
    </lineage>
</organism>
<dbReference type="NCBIfam" id="NF001413">
    <property type="entry name" value="PRK00290.1"/>
    <property type="match status" value="1"/>
</dbReference>
<keyword evidence="13" id="KW-1185">Reference proteome</keyword>
<evidence type="ECO:0000256" key="11">
    <source>
        <dbReference type="SAM" id="MobiDB-lite"/>
    </source>
</evidence>
<dbReference type="HAMAP" id="MF_00332">
    <property type="entry name" value="DnaK"/>
    <property type="match status" value="1"/>
</dbReference>
<dbReference type="SUPFAM" id="SSF100920">
    <property type="entry name" value="Heat shock protein 70kD (HSP70), peptide-binding domain"/>
    <property type="match status" value="1"/>
</dbReference>
<proteinExistence type="evidence at transcript level"/>
<evidence type="ECO:0000313" key="13">
    <source>
        <dbReference type="Proteomes" id="UP000253919"/>
    </source>
</evidence>
<dbReference type="GO" id="GO:0005524">
    <property type="term" value="F:ATP binding"/>
    <property type="evidence" value="ECO:0007669"/>
    <property type="project" value="UniProtKB-UniRule"/>
</dbReference>
<keyword evidence="7 9" id="KW-0346">Stress response</keyword>